<dbReference type="Proteomes" id="UP001240984">
    <property type="component" value="Unassembled WGS sequence"/>
</dbReference>
<gene>
    <name evidence="1" type="ORF">J2S43_002634</name>
</gene>
<evidence type="ECO:0008006" key="3">
    <source>
        <dbReference type="Google" id="ProtNLM"/>
    </source>
</evidence>
<dbReference type="EMBL" id="JAUSRA010000001">
    <property type="protein sequence ID" value="MDP9794122.1"/>
    <property type="molecule type" value="Genomic_DNA"/>
</dbReference>
<accession>A0ABT9MRQ9</accession>
<keyword evidence="2" id="KW-1185">Reference proteome</keyword>
<protein>
    <recommendedName>
        <fullName evidence="3">NUDIX hydrolase</fullName>
    </recommendedName>
</protein>
<evidence type="ECO:0000313" key="1">
    <source>
        <dbReference type="EMBL" id="MDP9794122.1"/>
    </source>
</evidence>
<proteinExistence type="predicted"/>
<organism evidence="1 2">
    <name type="scientific">Catenuloplanes nepalensis</name>
    <dbReference type="NCBI Taxonomy" id="587533"/>
    <lineage>
        <taxon>Bacteria</taxon>
        <taxon>Bacillati</taxon>
        <taxon>Actinomycetota</taxon>
        <taxon>Actinomycetes</taxon>
        <taxon>Micromonosporales</taxon>
        <taxon>Micromonosporaceae</taxon>
        <taxon>Catenuloplanes</taxon>
    </lineage>
</organism>
<reference evidence="1 2" key="1">
    <citation type="submission" date="2023-07" db="EMBL/GenBank/DDBJ databases">
        <title>Sequencing the genomes of 1000 actinobacteria strains.</title>
        <authorList>
            <person name="Klenk H.-P."/>
        </authorList>
    </citation>
    <scope>NUCLEOTIDE SEQUENCE [LARGE SCALE GENOMIC DNA]</scope>
    <source>
        <strain evidence="1 2">DSM 44710</strain>
    </source>
</reference>
<name>A0ABT9MRQ9_9ACTN</name>
<evidence type="ECO:0000313" key="2">
    <source>
        <dbReference type="Proteomes" id="UP001240984"/>
    </source>
</evidence>
<comment type="caution">
    <text evidence="1">The sequence shown here is derived from an EMBL/GenBank/DDBJ whole genome shotgun (WGS) entry which is preliminary data.</text>
</comment>
<dbReference type="RefSeq" id="WP_306829246.1">
    <property type="nucleotide sequence ID" value="NZ_JAUSRA010000001.1"/>
</dbReference>
<sequence>MSTWYEPDVFYAQLATFHVTTAALITEPGTGRILLVKPVYKEAWAWPGPNGDLSGCGSRPAHELRPYIPEPAPP</sequence>